<reference evidence="2 3" key="1">
    <citation type="submission" date="2019-02" db="EMBL/GenBank/DDBJ databases">
        <title>Bacterial novel species isolated from soil.</title>
        <authorList>
            <person name="Jung H.-Y."/>
        </authorList>
    </citation>
    <scope>NUCLEOTIDE SEQUENCE [LARGE SCALE GENOMIC DNA]</scope>
    <source>
        <strain evidence="2 3">1-3-3-3</strain>
    </source>
</reference>
<proteinExistence type="predicted"/>
<feature type="transmembrane region" description="Helical" evidence="1">
    <location>
        <begin position="238"/>
        <end position="257"/>
    </location>
</feature>
<organism evidence="2 3">
    <name type="scientific">Hymenobacter persicinus</name>
    <dbReference type="NCBI Taxonomy" id="2025506"/>
    <lineage>
        <taxon>Bacteria</taxon>
        <taxon>Pseudomonadati</taxon>
        <taxon>Bacteroidota</taxon>
        <taxon>Cytophagia</taxon>
        <taxon>Cytophagales</taxon>
        <taxon>Hymenobacteraceae</taxon>
        <taxon>Hymenobacter</taxon>
    </lineage>
</organism>
<keyword evidence="1" id="KW-0812">Transmembrane</keyword>
<keyword evidence="3" id="KW-1185">Reference proteome</keyword>
<evidence type="ECO:0000313" key="3">
    <source>
        <dbReference type="Proteomes" id="UP000294155"/>
    </source>
</evidence>
<keyword evidence="1" id="KW-0472">Membrane</keyword>
<evidence type="ECO:0000313" key="2">
    <source>
        <dbReference type="EMBL" id="RYU83714.1"/>
    </source>
</evidence>
<feature type="transmembrane region" description="Helical" evidence="1">
    <location>
        <begin position="39"/>
        <end position="58"/>
    </location>
</feature>
<dbReference type="RefSeq" id="WP_129919428.1">
    <property type="nucleotide sequence ID" value="NZ_SEWE01000003.1"/>
</dbReference>
<feature type="transmembrane region" description="Helical" evidence="1">
    <location>
        <begin position="130"/>
        <end position="148"/>
    </location>
</feature>
<dbReference type="OrthoDB" id="9856256at2"/>
<feature type="transmembrane region" description="Helical" evidence="1">
    <location>
        <begin position="168"/>
        <end position="186"/>
    </location>
</feature>
<dbReference type="Proteomes" id="UP000294155">
    <property type="component" value="Unassembled WGS sequence"/>
</dbReference>
<name>A0A4Q5LFP7_9BACT</name>
<dbReference type="AlphaFoldDB" id="A0A4Q5LFP7"/>
<sequence length="274" mass="30067">MMPSFSAFGRRFGVFLLLLLTPLLARADALDGAMLMFEILAVVAGLALFGVVLTLLAYFRPESRVLQLLNGIGFCLSLLLGLLWDQVFNSSTSSNLFGGFNPFLGAAVPLALWLGGVTLARREMRPRRRVVWVAAAVFGAQMLLSPLLRTLLWSVVGPAVFVSGGLSWVWWAISLLLSFAVWWLVLEQAQRHWRLDWHEPRQWLLAPALEAVFSFLLSLTSVFSSLGEGAELASWGQFVATLLGYGMLGWAVGVLAVKLNQQRYAAADVEEPAG</sequence>
<gene>
    <name evidence="2" type="ORF">EWM57_01855</name>
</gene>
<keyword evidence="1" id="KW-1133">Transmembrane helix</keyword>
<evidence type="ECO:0000256" key="1">
    <source>
        <dbReference type="SAM" id="Phobius"/>
    </source>
</evidence>
<feature type="transmembrane region" description="Helical" evidence="1">
    <location>
        <begin position="65"/>
        <end position="84"/>
    </location>
</feature>
<dbReference type="EMBL" id="SEWE01000003">
    <property type="protein sequence ID" value="RYU83714.1"/>
    <property type="molecule type" value="Genomic_DNA"/>
</dbReference>
<feature type="transmembrane region" description="Helical" evidence="1">
    <location>
        <begin position="207"/>
        <end position="226"/>
    </location>
</feature>
<comment type="caution">
    <text evidence="2">The sequence shown here is derived from an EMBL/GenBank/DDBJ whole genome shotgun (WGS) entry which is preliminary data.</text>
</comment>
<protein>
    <submittedName>
        <fullName evidence="2">Uncharacterized protein</fullName>
    </submittedName>
</protein>
<feature type="transmembrane region" description="Helical" evidence="1">
    <location>
        <begin position="96"/>
        <end position="118"/>
    </location>
</feature>
<accession>A0A4Q5LFP7</accession>